<organism evidence="1 2">
    <name type="scientific">Mycena alexandri</name>
    <dbReference type="NCBI Taxonomy" id="1745969"/>
    <lineage>
        <taxon>Eukaryota</taxon>
        <taxon>Fungi</taxon>
        <taxon>Dikarya</taxon>
        <taxon>Basidiomycota</taxon>
        <taxon>Agaricomycotina</taxon>
        <taxon>Agaricomycetes</taxon>
        <taxon>Agaricomycetidae</taxon>
        <taxon>Agaricales</taxon>
        <taxon>Marasmiineae</taxon>
        <taxon>Mycenaceae</taxon>
        <taxon>Mycena</taxon>
    </lineage>
</organism>
<name>A0AAD6SDV2_9AGAR</name>
<evidence type="ECO:0000313" key="1">
    <source>
        <dbReference type="EMBL" id="KAJ7023637.1"/>
    </source>
</evidence>
<sequence length="108" mass="11689">MLQATRALSAIRSAAVGFKIPSRIRDEHVMTPFRTLLSTGIPVPSNYCIADANDPHGTYLCTSLPVCAHPVVVSPSFDDLCLARRVRTSLRAAHIAVNYSSAMFSSVQ</sequence>
<dbReference type="EMBL" id="JARJCM010000185">
    <property type="protein sequence ID" value="KAJ7023637.1"/>
    <property type="molecule type" value="Genomic_DNA"/>
</dbReference>
<accession>A0AAD6SDV2</accession>
<proteinExistence type="predicted"/>
<protein>
    <submittedName>
        <fullName evidence="1">Uncharacterized protein</fullName>
    </submittedName>
</protein>
<evidence type="ECO:0000313" key="2">
    <source>
        <dbReference type="Proteomes" id="UP001218188"/>
    </source>
</evidence>
<dbReference type="AlphaFoldDB" id="A0AAD6SDV2"/>
<reference evidence="1" key="1">
    <citation type="submission" date="2023-03" db="EMBL/GenBank/DDBJ databases">
        <title>Massive genome expansion in bonnet fungi (Mycena s.s.) driven by repeated elements and novel gene families across ecological guilds.</title>
        <authorList>
            <consortium name="Lawrence Berkeley National Laboratory"/>
            <person name="Harder C.B."/>
            <person name="Miyauchi S."/>
            <person name="Viragh M."/>
            <person name="Kuo A."/>
            <person name="Thoen E."/>
            <person name="Andreopoulos B."/>
            <person name="Lu D."/>
            <person name="Skrede I."/>
            <person name="Drula E."/>
            <person name="Henrissat B."/>
            <person name="Morin E."/>
            <person name="Kohler A."/>
            <person name="Barry K."/>
            <person name="LaButti K."/>
            <person name="Morin E."/>
            <person name="Salamov A."/>
            <person name="Lipzen A."/>
            <person name="Mereny Z."/>
            <person name="Hegedus B."/>
            <person name="Baldrian P."/>
            <person name="Stursova M."/>
            <person name="Weitz H."/>
            <person name="Taylor A."/>
            <person name="Grigoriev I.V."/>
            <person name="Nagy L.G."/>
            <person name="Martin F."/>
            <person name="Kauserud H."/>
        </authorList>
    </citation>
    <scope>NUCLEOTIDE SEQUENCE</scope>
    <source>
        <strain evidence="1">CBHHK200</strain>
    </source>
</reference>
<keyword evidence="2" id="KW-1185">Reference proteome</keyword>
<comment type="caution">
    <text evidence="1">The sequence shown here is derived from an EMBL/GenBank/DDBJ whole genome shotgun (WGS) entry which is preliminary data.</text>
</comment>
<dbReference type="Proteomes" id="UP001218188">
    <property type="component" value="Unassembled WGS sequence"/>
</dbReference>
<gene>
    <name evidence="1" type="ORF">C8F04DRAFT_1271209</name>
</gene>